<dbReference type="EMBL" id="HG810017">
    <property type="protein sequence ID" value="CDN35572.1"/>
    <property type="molecule type" value="Genomic_DNA"/>
</dbReference>
<protein>
    <submittedName>
        <fullName evidence="1">Uncharacterized protein</fullName>
    </submittedName>
</protein>
<dbReference type="Proteomes" id="UP000030682">
    <property type="component" value="Unassembled WGS sequence"/>
</dbReference>
<reference evidence="1" key="1">
    <citation type="submission" date="2014-01" db="EMBL/GenBank/DDBJ databases">
        <title>Draft genome sequence of highly nematicidal Bacillus thuringiensis DB27.</title>
        <authorList>
            <person name="Iatsenko I."/>
            <person name="Pickard D."/>
            <person name="Corton C."/>
            <person name="Dougan G."/>
            <person name="Sommer R.J."/>
        </authorList>
    </citation>
    <scope>NUCLEOTIDE SEQUENCE [LARGE SCALE GENOMIC DNA]</scope>
    <source>
        <strain evidence="1">DB27</strain>
    </source>
</reference>
<dbReference type="AlphaFoldDB" id="W8YA99"/>
<dbReference type="HOGENOM" id="CLU_2713841_0_0_9"/>
<reference evidence="1" key="2">
    <citation type="submission" date="2014-01" db="EMBL/GenBank/DDBJ databases">
        <authorList>
            <person name="Aslett M."/>
        </authorList>
    </citation>
    <scope>NUCLEOTIDE SEQUENCE [LARGE SCALE GENOMIC DNA]</scope>
    <source>
        <strain evidence="1">DB27</strain>
    </source>
</reference>
<sequence>MISFQINLKEIVIYTQETKNPHNMRMFEELGLQLFDNKGECISAEMTAISLKNILNRMDEKQPNRIIDMFVIGPY</sequence>
<name>W8YA99_BACTU</name>
<organism evidence="1">
    <name type="scientific">Bacillus thuringiensis DB27</name>
    <dbReference type="NCBI Taxonomy" id="1431339"/>
    <lineage>
        <taxon>Bacteria</taxon>
        <taxon>Bacillati</taxon>
        <taxon>Bacillota</taxon>
        <taxon>Bacilli</taxon>
        <taxon>Bacillales</taxon>
        <taxon>Bacillaceae</taxon>
        <taxon>Bacillus</taxon>
        <taxon>Bacillus cereus group</taxon>
    </lineage>
</organism>
<proteinExistence type="predicted"/>
<gene>
    <name evidence="1" type="ORF">BTDB27_001914</name>
</gene>
<dbReference type="RefSeq" id="WP_033697026.1">
    <property type="nucleotide sequence ID" value="NZ_HG810017.1"/>
</dbReference>
<accession>W8YA99</accession>
<evidence type="ECO:0000313" key="1">
    <source>
        <dbReference type="EMBL" id="CDN35572.1"/>
    </source>
</evidence>